<dbReference type="Pfam" id="PF12771">
    <property type="entry name" value="SusD-like_2"/>
    <property type="match status" value="1"/>
</dbReference>
<organism evidence="1 2">
    <name type="scientific">Hymenobacter tibetensis</name>
    <dbReference type="NCBI Taxonomy" id="497967"/>
    <lineage>
        <taxon>Bacteria</taxon>
        <taxon>Pseudomonadati</taxon>
        <taxon>Bacteroidota</taxon>
        <taxon>Cytophagia</taxon>
        <taxon>Cytophagales</taxon>
        <taxon>Hymenobacteraceae</taxon>
        <taxon>Hymenobacter</taxon>
    </lineage>
</organism>
<reference evidence="1 2" key="1">
    <citation type="submission" date="2022-03" db="EMBL/GenBank/DDBJ databases">
        <title>Hymenobactersp. isolated from the air.</title>
        <authorList>
            <person name="Won M."/>
            <person name="Kwon S.-W."/>
        </authorList>
    </citation>
    <scope>NUCLEOTIDE SEQUENCE [LARGE SCALE GENOMIC DNA]</scope>
    <source>
        <strain evidence="1 2">KACC 21982</strain>
    </source>
</reference>
<name>A0ABY4CWM4_9BACT</name>
<dbReference type="Proteomes" id="UP000831113">
    <property type="component" value="Chromosome"/>
</dbReference>
<dbReference type="SUPFAM" id="SSF48452">
    <property type="entry name" value="TPR-like"/>
    <property type="match status" value="1"/>
</dbReference>
<sequence>MRFFRFTKYVAFTASLGLLGACDDFLDVNQSPNAILVAPAPNVLVAAESHVGFQMGSDISRFSLLFAQQFAGQGGGGIQGAEYDRYNLTATDINNVWRSGIYGGGLADLQKLIDQTQATSPHYAGVSKIMQAYLYGITTDTWGDIPYTEALKFATNVQPTYTASADVYTGLITLIDSGIEDLDKTSALAISTDDLIYGGDLAKWKKFANTLKLRLYLHYYPKVSPTATSSIAKLLEQGPNSFMTSNADNFQLNFAAVSNNENPIHQFDLRRPNQIFPSATIVNLMNGKTDPRRASYFTVFPSGGQQYTGAVNGTGTNGVSTSFSRLHTFIRGAATTTGTTTTYTGAAPVRMLTFAEYNFILAEYYQRTGNTTSAITALNAGIRASMTMADVSAADADAYVLRVPALIAANGLLRTIIEEKFVANFGVAVEPWTDWRRTGFPALPLATNAAVQQIPRILPYSDLERVANPANTPARTDLTAPSVFWDPGR</sequence>
<keyword evidence="2" id="KW-1185">Reference proteome</keyword>
<dbReference type="RefSeq" id="WP_243796967.1">
    <property type="nucleotide sequence ID" value="NZ_CP094669.1"/>
</dbReference>
<dbReference type="EMBL" id="CP094669">
    <property type="protein sequence ID" value="UOG73899.1"/>
    <property type="molecule type" value="Genomic_DNA"/>
</dbReference>
<dbReference type="InterPro" id="IPR041662">
    <property type="entry name" value="SusD-like_2"/>
</dbReference>
<gene>
    <name evidence="1" type="ORF">MTX78_17475</name>
</gene>
<dbReference type="InterPro" id="IPR011990">
    <property type="entry name" value="TPR-like_helical_dom_sf"/>
</dbReference>
<accession>A0ABY4CWM4</accession>
<dbReference type="Gene3D" id="1.25.40.390">
    <property type="match status" value="1"/>
</dbReference>
<evidence type="ECO:0000313" key="1">
    <source>
        <dbReference type="EMBL" id="UOG73899.1"/>
    </source>
</evidence>
<proteinExistence type="predicted"/>
<keyword evidence="1" id="KW-0449">Lipoprotein</keyword>
<dbReference type="PROSITE" id="PS51257">
    <property type="entry name" value="PROKAR_LIPOPROTEIN"/>
    <property type="match status" value="1"/>
</dbReference>
<evidence type="ECO:0000313" key="2">
    <source>
        <dbReference type="Proteomes" id="UP000831113"/>
    </source>
</evidence>
<protein>
    <submittedName>
        <fullName evidence="1">SusD/RagB family nutrient-binding outer membrane lipoprotein</fullName>
    </submittedName>
</protein>